<keyword evidence="2" id="KW-1185">Reference proteome</keyword>
<gene>
    <name evidence="1" type="ORF">BN2475_130034</name>
</gene>
<dbReference type="Proteomes" id="UP000187012">
    <property type="component" value="Unassembled WGS sequence"/>
</dbReference>
<reference evidence="1 2" key="1">
    <citation type="submission" date="2016-12" db="EMBL/GenBank/DDBJ databases">
        <authorList>
            <person name="Song W.-J."/>
            <person name="Kurnit D.M."/>
        </authorList>
    </citation>
    <scope>NUCLEOTIDE SEQUENCE [LARGE SCALE GENOMIC DNA]</scope>
    <source>
        <strain evidence="1 2">STM7296</strain>
    </source>
</reference>
<evidence type="ECO:0000313" key="2">
    <source>
        <dbReference type="Proteomes" id="UP000187012"/>
    </source>
</evidence>
<protein>
    <submittedName>
        <fullName evidence="1">Uncharacterized protein</fullName>
    </submittedName>
</protein>
<name>A0A1N7RS82_9BURK</name>
<dbReference type="EMBL" id="CYGX02000013">
    <property type="protein sequence ID" value="SIT37971.1"/>
    <property type="molecule type" value="Genomic_DNA"/>
</dbReference>
<proteinExistence type="predicted"/>
<dbReference type="AlphaFoldDB" id="A0A1N7RS82"/>
<sequence>MSSQSYAPYRDCHIEVRVTPAKTHSLGGTCRRYRVSWTVASLGNPRQEFASFPEQFDFLSEQDAFRYGENRAHTYIDSVLSVPPKRRMAGDSSPHTHKTPAV</sequence>
<organism evidence="1 2">
    <name type="scientific">Paraburkholderia ribeironis</name>
    <dbReference type="NCBI Taxonomy" id="1247936"/>
    <lineage>
        <taxon>Bacteria</taxon>
        <taxon>Pseudomonadati</taxon>
        <taxon>Pseudomonadota</taxon>
        <taxon>Betaproteobacteria</taxon>
        <taxon>Burkholderiales</taxon>
        <taxon>Burkholderiaceae</taxon>
        <taxon>Paraburkholderia</taxon>
    </lineage>
</organism>
<accession>A0A1N7RS82</accession>
<dbReference type="STRING" id="1247936.BN2475_130034"/>
<evidence type="ECO:0000313" key="1">
    <source>
        <dbReference type="EMBL" id="SIT37971.1"/>
    </source>
</evidence>